<organism evidence="2 3">
    <name type="scientific">Caulobacter ginsengisoli</name>
    <dbReference type="NCBI Taxonomy" id="400775"/>
    <lineage>
        <taxon>Bacteria</taxon>
        <taxon>Pseudomonadati</taxon>
        <taxon>Pseudomonadota</taxon>
        <taxon>Alphaproteobacteria</taxon>
        <taxon>Caulobacterales</taxon>
        <taxon>Caulobacteraceae</taxon>
        <taxon>Caulobacter</taxon>
    </lineage>
</organism>
<feature type="signal peptide" evidence="1">
    <location>
        <begin position="1"/>
        <end position="20"/>
    </location>
</feature>
<sequence length="141" mass="15007">MKFFATATLLLAAATLAACGQGHGTCKAPPAAKVSAEAFAKQRPIMVGQPGFEAQEAKAASEQARACVQRQAWALAKSDDRTDIVADAAVTACDEMIARSAQAEAASYGGDFQKPYDLDVKAMSRWARLYIVQYRSGQCVE</sequence>
<feature type="chain" id="PRO_5046588685" evidence="1">
    <location>
        <begin position="21"/>
        <end position="141"/>
    </location>
</feature>
<proteinExistence type="predicted"/>
<keyword evidence="2" id="KW-0449">Lipoprotein</keyword>
<comment type="caution">
    <text evidence="2">The sequence shown here is derived from an EMBL/GenBank/DDBJ whole genome shotgun (WGS) entry which is preliminary data.</text>
</comment>
<protein>
    <submittedName>
        <fullName evidence="2">Small lipoprotein YifL</fullName>
    </submittedName>
</protein>
<dbReference type="RefSeq" id="WP_307350253.1">
    <property type="nucleotide sequence ID" value="NZ_JAUSVS010000005.1"/>
</dbReference>
<evidence type="ECO:0000313" key="3">
    <source>
        <dbReference type="Proteomes" id="UP001228905"/>
    </source>
</evidence>
<accession>A0ABU0IVS3</accession>
<dbReference type="Proteomes" id="UP001228905">
    <property type="component" value="Unassembled WGS sequence"/>
</dbReference>
<evidence type="ECO:0000256" key="1">
    <source>
        <dbReference type="SAM" id="SignalP"/>
    </source>
</evidence>
<reference evidence="2 3" key="1">
    <citation type="submission" date="2023-07" db="EMBL/GenBank/DDBJ databases">
        <title>Genomic Encyclopedia of Type Strains, Phase IV (KMG-IV): sequencing the most valuable type-strain genomes for metagenomic binning, comparative biology and taxonomic classification.</title>
        <authorList>
            <person name="Goeker M."/>
        </authorList>
    </citation>
    <scope>NUCLEOTIDE SEQUENCE [LARGE SCALE GENOMIC DNA]</scope>
    <source>
        <strain evidence="2 3">DSM 18695</strain>
    </source>
</reference>
<evidence type="ECO:0000313" key="2">
    <source>
        <dbReference type="EMBL" id="MDQ0465119.1"/>
    </source>
</evidence>
<gene>
    <name evidence="2" type="ORF">QO010_002903</name>
</gene>
<keyword evidence="1" id="KW-0732">Signal</keyword>
<dbReference type="PROSITE" id="PS51257">
    <property type="entry name" value="PROKAR_LIPOPROTEIN"/>
    <property type="match status" value="1"/>
</dbReference>
<dbReference type="EMBL" id="JAUSVS010000005">
    <property type="protein sequence ID" value="MDQ0465119.1"/>
    <property type="molecule type" value="Genomic_DNA"/>
</dbReference>
<name>A0ABU0IVS3_9CAUL</name>
<keyword evidence="3" id="KW-1185">Reference proteome</keyword>